<organism evidence="1 2">
    <name type="scientific">Flavobacterium celericrescens</name>
    <dbReference type="NCBI Taxonomy" id="2709780"/>
    <lineage>
        <taxon>Bacteria</taxon>
        <taxon>Pseudomonadati</taxon>
        <taxon>Bacteroidota</taxon>
        <taxon>Flavobacteriia</taxon>
        <taxon>Flavobacteriales</taxon>
        <taxon>Flavobacteriaceae</taxon>
        <taxon>Flavobacterium</taxon>
    </lineage>
</organism>
<gene>
    <name evidence="1" type="ORF">G4L40_02160</name>
</gene>
<sequence>MKALIILITSSLFLSGIPKNREKDSIKKILNYKIEKKDVTIKVDNPINISMPIIIVKKD</sequence>
<keyword evidence="2" id="KW-1185">Reference proteome</keyword>
<reference evidence="1 2" key="1">
    <citation type="submission" date="2020-02" db="EMBL/GenBank/DDBJ databases">
        <authorList>
            <person name="Chen W.-M."/>
        </authorList>
    </citation>
    <scope>NUCLEOTIDE SEQUENCE [LARGE SCALE GENOMIC DNA]</scope>
    <source>
        <strain evidence="1 2">TWA-26</strain>
    </source>
</reference>
<proteinExistence type="predicted"/>
<accession>A0ABX0I8J0</accession>
<evidence type="ECO:0000313" key="2">
    <source>
        <dbReference type="Proteomes" id="UP000761423"/>
    </source>
</evidence>
<comment type="caution">
    <text evidence="1">The sequence shown here is derived from an EMBL/GenBank/DDBJ whole genome shotgun (WGS) entry which is preliminary data.</text>
</comment>
<evidence type="ECO:0000313" key="1">
    <source>
        <dbReference type="EMBL" id="NHM03503.1"/>
    </source>
</evidence>
<dbReference type="Proteomes" id="UP000761423">
    <property type="component" value="Unassembled WGS sequence"/>
</dbReference>
<protein>
    <submittedName>
        <fullName evidence="1">Uncharacterized protein</fullName>
    </submittedName>
</protein>
<dbReference type="RefSeq" id="WP_166235507.1">
    <property type="nucleotide sequence ID" value="NZ_JAAJBV010000001.1"/>
</dbReference>
<dbReference type="EMBL" id="JAAJBV010000001">
    <property type="protein sequence ID" value="NHM03503.1"/>
    <property type="molecule type" value="Genomic_DNA"/>
</dbReference>
<name>A0ABX0I8J0_9FLAO</name>